<comment type="caution">
    <text evidence="1">The sequence shown here is derived from an EMBL/GenBank/DDBJ whole genome shotgun (WGS) entry which is preliminary data.</text>
</comment>
<dbReference type="EMBL" id="JAALHA020000001">
    <property type="protein sequence ID" value="MDR9893023.1"/>
    <property type="molecule type" value="Genomic_DNA"/>
</dbReference>
<proteinExistence type="predicted"/>
<dbReference type="RefSeq" id="WP_243902246.1">
    <property type="nucleotide sequence ID" value="NZ_JAALHA020000001.1"/>
</dbReference>
<organism evidence="1 2">
    <name type="scientific">Aetokthonos hydrillicola Thurmond2011</name>
    <dbReference type="NCBI Taxonomy" id="2712845"/>
    <lineage>
        <taxon>Bacteria</taxon>
        <taxon>Bacillati</taxon>
        <taxon>Cyanobacteriota</taxon>
        <taxon>Cyanophyceae</taxon>
        <taxon>Nostocales</taxon>
        <taxon>Hapalosiphonaceae</taxon>
        <taxon>Aetokthonos</taxon>
    </lineage>
</organism>
<protein>
    <submittedName>
        <fullName evidence="1">CHAT domain-containing protein</fullName>
    </submittedName>
</protein>
<name>A0AAP5I4L2_9CYAN</name>
<dbReference type="AlphaFoldDB" id="A0AAP5I4L2"/>
<sequence>MIKFYQNLQTEISVALAPNQAQFWVRNITMTQLWQWIQETQLPLSPTQKMLFRRIPANSKLFQDPFHWTPLCAIDM</sequence>
<reference evidence="2" key="1">
    <citation type="journal article" date="2021" name="Science">
        <title>Hunting the eagle killer: A cyanobacterial neurotoxin causes vacuolar myelinopathy.</title>
        <authorList>
            <person name="Breinlinger S."/>
            <person name="Phillips T.J."/>
            <person name="Haram B.N."/>
            <person name="Mares J."/>
            <person name="Martinez Yerena J.A."/>
            <person name="Hrouzek P."/>
            <person name="Sobotka R."/>
            <person name="Henderson W.M."/>
            <person name="Schmieder P."/>
            <person name="Williams S.M."/>
            <person name="Lauderdale J.D."/>
            <person name="Wilde H.D."/>
            <person name="Gerrin W."/>
            <person name="Kust A."/>
            <person name="Washington J.W."/>
            <person name="Wagner C."/>
            <person name="Geier B."/>
            <person name="Liebeke M."/>
            <person name="Enke H."/>
            <person name="Niedermeyer T.H.J."/>
            <person name="Wilde S.B."/>
        </authorList>
    </citation>
    <scope>NUCLEOTIDE SEQUENCE [LARGE SCALE GENOMIC DNA]</scope>
    <source>
        <strain evidence="2">Thurmond2011</strain>
    </source>
</reference>
<accession>A0AAP5I4L2</accession>
<keyword evidence="2" id="KW-1185">Reference proteome</keyword>
<gene>
    <name evidence="1" type="ORF">G7B40_000285</name>
</gene>
<evidence type="ECO:0000313" key="1">
    <source>
        <dbReference type="EMBL" id="MDR9893023.1"/>
    </source>
</evidence>
<evidence type="ECO:0000313" key="2">
    <source>
        <dbReference type="Proteomes" id="UP000667802"/>
    </source>
</evidence>
<dbReference type="Proteomes" id="UP000667802">
    <property type="component" value="Unassembled WGS sequence"/>
</dbReference>